<dbReference type="GO" id="GO:0009295">
    <property type="term" value="C:nucleoid"/>
    <property type="evidence" value="ECO:0007669"/>
    <property type="project" value="TreeGrafter"/>
</dbReference>
<evidence type="ECO:0000256" key="4">
    <source>
        <dbReference type="SAM" id="MobiDB-lite"/>
    </source>
</evidence>
<dbReference type="EMBL" id="LN887216">
    <property type="protein sequence ID" value="CUR36535.1"/>
    <property type="molecule type" value="Genomic_DNA"/>
</dbReference>
<dbReference type="RefSeq" id="WP_339111387.1">
    <property type="nucleotide sequence ID" value="NZ_LN887216.1"/>
</dbReference>
<dbReference type="PANTHER" id="PTHR10302">
    <property type="entry name" value="SINGLE-STRANDED DNA-BINDING PROTEIN"/>
    <property type="match status" value="1"/>
</dbReference>
<dbReference type="HAMAP" id="MF_00984">
    <property type="entry name" value="SSB"/>
    <property type="match status" value="1"/>
</dbReference>
<dbReference type="InterPro" id="IPR012340">
    <property type="entry name" value="NA-bd_OB-fold"/>
</dbReference>
<evidence type="ECO:0000256" key="3">
    <source>
        <dbReference type="PIRNR" id="PIRNR002070"/>
    </source>
</evidence>
<reference evidence="5" key="1">
    <citation type="submission" date="2015-10" db="EMBL/GenBank/DDBJ databases">
        <authorList>
            <person name="Gilbert D.G."/>
        </authorList>
    </citation>
    <scope>NUCLEOTIDE SEQUENCE</scope>
    <source>
        <strain evidence="5">Pg-3b</strain>
    </source>
</reference>
<sequence length="126" mass="14362">MISATIIGRLTRDPEQQQVGQYNVTRFTVASNSTRKNREGEYDNTFVRCTVFGRQGDVIAQRFQKGQPIIVSGELSTSTWKDKQGQDRTSVEMSVQNFSFTLQDRFQNQSSGQDHVEEVSDDDMPF</sequence>
<evidence type="ECO:0000256" key="1">
    <source>
        <dbReference type="ARBA" id="ARBA00023125"/>
    </source>
</evidence>
<comment type="subunit">
    <text evidence="2">Homotetramer.</text>
</comment>
<dbReference type="Pfam" id="PF00436">
    <property type="entry name" value="SSB"/>
    <property type="match status" value="1"/>
</dbReference>
<organism evidence="5">
    <name type="scientific">Limosilactobacillus reuteri</name>
    <name type="common">Lactobacillus reuteri</name>
    <dbReference type="NCBI Taxonomy" id="1598"/>
    <lineage>
        <taxon>Bacteria</taxon>
        <taxon>Bacillati</taxon>
        <taxon>Bacillota</taxon>
        <taxon>Bacilli</taxon>
        <taxon>Lactobacillales</taxon>
        <taxon>Lactobacillaceae</taxon>
        <taxon>Limosilactobacillus</taxon>
    </lineage>
</organism>
<dbReference type="CDD" id="cd04496">
    <property type="entry name" value="SSB_OBF"/>
    <property type="match status" value="1"/>
</dbReference>
<accession>A0A0U5JGF3</accession>
<evidence type="ECO:0000313" key="5">
    <source>
        <dbReference type="EMBL" id="CUR36535.1"/>
    </source>
</evidence>
<name>A0A0U5JGF3_LIMRT</name>
<dbReference type="PROSITE" id="PS50935">
    <property type="entry name" value="SSB"/>
    <property type="match status" value="1"/>
</dbReference>
<dbReference type="PIRSF" id="PIRSF002070">
    <property type="entry name" value="SSB"/>
    <property type="match status" value="1"/>
</dbReference>
<proteinExistence type="inferred from homology"/>
<evidence type="ECO:0000256" key="2">
    <source>
        <dbReference type="HAMAP-Rule" id="MF_00984"/>
    </source>
</evidence>
<gene>
    <name evidence="5" type="ORF">LRLP16767_LRPG3B_00327</name>
</gene>
<dbReference type="AlphaFoldDB" id="A0A0U5JGF3"/>
<comment type="caution">
    <text evidence="2">Lacks conserved residue(s) required for the propagation of feature annotation.</text>
</comment>
<dbReference type="GO" id="GO:0003697">
    <property type="term" value="F:single-stranded DNA binding"/>
    <property type="evidence" value="ECO:0007669"/>
    <property type="project" value="UniProtKB-UniRule"/>
</dbReference>
<protein>
    <recommendedName>
        <fullName evidence="2 3">Single-stranded DNA-binding protein</fullName>
        <shortName evidence="2">SSB</shortName>
    </recommendedName>
</protein>
<dbReference type="InterPro" id="IPR011344">
    <property type="entry name" value="ssDNA-bd"/>
</dbReference>
<dbReference type="PANTHER" id="PTHR10302:SF27">
    <property type="entry name" value="SINGLE-STRANDED DNA-BINDING PROTEIN"/>
    <property type="match status" value="1"/>
</dbReference>
<dbReference type="Gene3D" id="2.40.50.140">
    <property type="entry name" value="Nucleic acid-binding proteins"/>
    <property type="match status" value="1"/>
</dbReference>
<keyword evidence="1 2" id="KW-0238">DNA-binding</keyword>
<dbReference type="SUPFAM" id="SSF50249">
    <property type="entry name" value="Nucleic acid-binding proteins"/>
    <property type="match status" value="1"/>
</dbReference>
<feature type="region of interest" description="Disordered" evidence="4">
    <location>
        <begin position="106"/>
        <end position="126"/>
    </location>
</feature>
<dbReference type="InterPro" id="IPR000424">
    <property type="entry name" value="Primosome_PriB/ssb"/>
</dbReference>
<dbReference type="NCBIfam" id="TIGR00621">
    <property type="entry name" value="ssb"/>
    <property type="match status" value="1"/>
</dbReference>
<dbReference type="GO" id="GO:0006260">
    <property type="term" value="P:DNA replication"/>
    <property type="evidence" value="ECO:0007669"/>
    <property type="project" value="InterPro"/>
</dbReference>